<name>A0A6J7SLB1_9ZZZZ</name>
<proteinExistence type="predicted"/>
<accession>A0A6J7SLB1</accession>
<reference evidence="1" key="1">
    <citation type="submission" date="2020-05" db="EMBL/GenBank/DDBJ databases">
        <authorList>
            <person name="Chiriac C."/>
            <person name="Salcher M."/>
            <person name="Ghai R."/>
            <person name="Kavagutti S V."/>
        </authorList>
    </citation>
    <scope>NUCLEOTIDE SEQUENCE</scope>
</reference>
<evidence type="ECO:0000313" key="1">
    <source>
        <dbReference type="EMBL" id="CAB5041622.1"/>
    </source>
</evidence>
<dbReference type="EMBL" id="CAFBPU010000111">
    <property type="protein sequence ID" value="CAB5041622.1"/>
    <property type="molecule type" value="Genomic_DNA"/>
</dbReference>
<protein>
    <submittedName>
        <fullName evidence="1">Unannotated protein</fullName>
    </submittedName>
</protein>
<gene>
    <name evidence="1" type="ORF">UFOPK4150_02533</name>
</gene>
<dbReference type="AntiFam" id="ANF00072">
    <property type="entry name" value="Shadow ORF (opposite TypA)"/>
</dbReference>
<sequence>MAGGVDEVEDVGDAVTSGVGQAHRLALDRDATLALDIHAVEILRAHSATVDDSGDLQHAIGQGGLPVVDVGDDAEVPDDRRIGRARLGGVRIGHGGLDVLKVVEAEGLIAPLVCEGPHHRPTARTFL</sequence>
<dbReference type="AlphaFoldDB" id="A0A6J7SLB1"/>
<organism evidence="1">
    <name type="scientific">freshwater metagenome</name>
    <dbReference type="NCBI Taxonomy" id="449393"/>
    <lineage>
        <taxon>unclassified sequences</taxon>
        <taxon>metagenomes</taxon>
        <taxon>ecological metagenomes</taxon>
    </lineage>
</organism>